<sequence>MEILLLHQKLSIFSKQDHTGERDGLYFAMGYSGHGAQMSIHLGSLMVDVMDGHPEKSPFGHMPWPAIPGHFGRPWFLPIVGAYYKFKDIVS</sequence>
<dbReference type="KEGG" id="moc:BB934_37745"/>
<protein>
    <recommendedName>
        <fullName evidence="2">FAD dependent oxidoreductase domain-containing protein</fullName>
    </recommendedName>
</protein>
<keyword evidence="1" id="KW-0614">Plasmid</keyword>
<accession>A0A1B2EVM3</accession>
<dbReference type="OrthoDB" id="9814969at2"/>
<gene>
    <name evidence="1" type="ORF">BB934_37745</name>
</gene>
<reference evidence="1" key="1">
    <citation type="submission" date="2016-07" db="EMBL/GenBank/DDBJ databases">
        <title>Microvirga ossetica sp. nov. a new species of rhizobia isolated from root nodules of the legume species Vicia alpestris Steven originated from North Ossetia region in the Caucasus.</title>
        <authorList>
            <person name="Safronova V.I."/>
            <person name="Kuznetsova I.G."/>
            <person name="Sazanova A.L."/>
            <person name="Belimov A."/>
            <person name="Andronov E."/>
            <person name="Osledkin Y.S."/>
            <person name="Onishchuk O.P."/>
            <person name="Kurchak O.N."/>
            <person name="Shaposhnikov A.I."/>
            <person name="Willems A."/>
            <person name="Tikhonovich I.A."/>
        </authorList>
    </citation>
    <scope>NUCLEOTIDE SEQUENCE [LARGE SCALE GENOMIC DNA]</scope>
    <source>
        <strain evidence="1">V5/3M</strain>
        <plasmid evidence="1">unnamed2</plasmid>
    </source>
</reference>
<proteinExistence type="predicted"/>
<dbReference type="EMBL" id="CP016619">
    <property type="protein sequence ID" value="ANY84011.1"/>
    <property type="molecule type" value="Genomic_DNA"/>
</dbReference>
<organism evidence="1">
    <name type="scientific">Microvirga ossetica</name>
    <dbReference type="NCBI Taxonomy" id="1882682"/>
    <lineage>
        <taxon>Bacteria</taxon>
        <taxon>Pseudomonadati</taxon>
        <taxon>Pseudomonadota</taxon>
        <taxon>Alphaproteobacteria</taxon>
        <taxon>Hyphomicrobiales</taxon>
        <taxon>Methylobacteriaceae</taxon>
        <taxon>Microvirga</taxon>
    </lineage>
</organism>
<name>A0A1B2EVM3_9HYPH</name>
<evidence type="ECO:0008006" key="2">
    <source>
        <dbReference type="Google" id="ProtNLM"/>
    </source>
</evidence>
<evidence type="ECO:0000313" key="1">
    <source>
        <dbReference type="EMBL" id="ANY84011.1"/>
    </source>
</evidence>
<dbReference type="AlphaFoldDB" id="A0A1B2EVM3"/>
<geneLocation type="plasmid" evidence="1">
    <name>unnamed2</name>
</geneLocation>